<organism evidence="1 3">
    <name type="scientific">Pundamilia nyererei</name>
    <dbReference type="NCBI Taxonomy" id="303518"/>
    <lineage>
        <taxon>Eukaryota</taxon>
        <taxon>Metazoa</taxon>
        <taxon>Chordata</taxon>
        <taxon>Craniata</taxon>
        <taxon>Vertebrata</taxon>
        <taxon>Euteleostomi</taxon>
        <taxon>Actinopterygii</taxon>
        <taxon>Neopterygii</taxon>
        <taxon>Teleostei</taxon>
        <taxon>Neoteleostei</taxon>
        <taxon>Acanthomorphata</taxon>
        <taxon>Ovalentaria</taxon>
        <taxon>Cichlomorphae</taxon>
        <taxon>Cichliformes</taxon>
        <taxon>Cichlidae</taxon>
        <taxon>African cichlids</taxon>
        <taxon>Pseudocrenilabrinae</taxon>
        <taxon>Haplochromini</taxon>
        <taxon>Pundamilia</taxon>
    </lineage>
</organism>
<evidence type="ECO:0000313" key="3">
    <source>
        <dbReference type="RefSeq" id="XP_013768925.1"/>
    </source>
</evidence>
<dbReference type="Proteomes" id="UP000695023">
    <property type="component" value="Unplaced"/>
</dbReference>
<evidence type="ECO:0000313" key="1">
    <source>
        <dbReference type="Proteomes" id="UP000695023"/>
    </source>
</evidence>
<accession>A0A9Y6JJW4</accession>
<dbReference type="CTD" id="168620"/>
<dbReference type="GeneID" id="102210766"/>
<sequence length="220" mass="25105">MAARQDHHNKFISFSDDCMPAQLFSDIYSLQNCNTFLGNSDCLISDNNNTTAMKSSTVQCPFCPNTISENDQRENVDRDNLNTANQRRLPTSSQNYNHPGESCGQDRKVKIRKSVSFDDDVIVYLFDQESPTLEMHFESYTSLMSSYSSNLPGDTLEDNAFEWEDDFSALEKSCHFQYDGHSHPYSLLQTHNRTAQSRPENGCLPQTCLFLTYVTESDLE</sequence>
<dbReference type="AlphaFoldDB" id="A0A9Y6JJW4"/>
<name>A0A9Y6JJW4_9CICH</name>
<dbReference type="RefSeq" id="XP_013768925.1">
    <property type="nucleotide sequence ID" value="XM_013913471.1"/>
</dbReference>
<dbReference type="RefSeq" id="XP_005721754.1">
    <property type="nucleotide sequence ID" value="XM_005721697.1"/>
</dbReference>
<proteinExistence type="predicted"/>
<gene>
    <name evidence="2 3" type="primary">bhlha15</name>
</gene>
<evidence type="ECO:0000313" key="2">
    <source>
        <dbReference type="RefSeq" id="XP_005721754.1"/>
    </source>
</evidence>
<reference evidence="2 3" key="1">
    <citation type="submission" date="2025-04" db="UniProtKB">
        <authorList>
            <consortium name="RefSeq"/>
        </authorList>
    </citation>
    <scope>IDENTIFICATION</scope>
</reference>
<keyword evidence="1" id="KW-1185">Reference proteome</keyword>
<protein>
    <submittedName>
        <fullName evidence="2 3">Class A basic helix-loop-helix protein 15 isoform X1</fullName>
    </submittedName>
</protein>